<gene>
    <name evidence="1" type="ordered locus">BN117_2904</name>
</gene>
<dbReference type="AlphaFoldDB" id="K0MK70"/>
<dbReference type="HOGENOM" id="CLU_2304958_0_0_4"/>
<dbReference type="KEGG" id="bpar:BN117_2904"/>
<name>K0MK70_BORPB</name>
<sequence>MFGQLEHEALMRLMTHATGYVPDSRRIAHWLQEWERSGNPRAVKTQVPSLASDHARDVQTVAHAAKRTGAKPSTLGRLEYRYNMENIARAYPLPVMEYER</sequence>
<evidence type="ECO:0000313" key="1">
    <source>
        <dbReference type="EMBL" id="CCJ50237.1"/>
    </source>
</evidence>
<accession>K0MK70</accession>
<organism evidence="1 2">
    <name type="scientific">Bordetella parapertussis (strain Bpp5)</name>
    <dbReference type="NCBI Taxonomy" id="1208660"/>
    <lineage>
        <taxon>Bacteria</taxon>
        <taxon>Pseudomonadati</taxon>
        <taxon>Pseudomonadota</taxon>
        <taxon>Betaproteobacteria</taxon>
        <taxon>Burkholderiales</taxon>
        <taxon>Alcaligenaceae</taxon>
        <taxon>Bordetella</taxon>
    </lineage>
</organism>
<proteinExistence type="predicted"/>
<protein>
    <submittedName>
        <fullName evidence="1">Uncharacterized protein</fullName>
    </submittedName>
</protein>
<dbReference type="RefSeq" id="WP_015040065.1">
    <property type="nucleotide sequence ID" value="NC_018828.1"/>
</dbReference>
<dbReference type="EMBL" id="HE965803">
    <property type="protein sequence ID" value="CCJ50237.1"/>
    <property type="molecule type" value="Genomic_DNA"/>
</dbReference>
<dbReference type="Proteomes" id="UP000008035">
    <property type="component" value="Chromosome"/>
</dbReference>
<reference evidence="1 2" key="1">
    <citation type="journal article" date="2012" name="BMC Genomics">
        <title>Comparative genomics of the classical Bordetella subspecies: the evolution and exchange of virulence-associated diversity amongst closely related pathogens.</title>
        <authorList>
            <person name="Park J."/>
            <person name="Zhang Y."/>
            <person name="Buboltz A.M."/>
            <person name="Zhang X."/>
            <person name="Schuster S.C."/>
            <person name="Ahuja U."/>
            <person name="Liu M."/>
            <person name="Miller J.F."/>
            <person name="Sebaihia M."/>
            <person name="Bentley S.D."/>
            <person name="Parkhill J."/>
            <person name="Harvill E.T."/>
        </authorList>
    </citation>
    <scope>NUCLEOTIDE SEQUENCE [LARGE SCALE GENOMIC DNA]</scope>
    <source>
        <strain evidence="1 2">Bpp5</strain>
    </source>
</reference>
<evidence type="ECO:0000313" key="2">
    <source>
        <dbReference type="Proteomes" id="UP000008035"/>
    </source>
</evidence>